<dbReference type="PROSITE" id="PS00895">
    <property type="entry name" value="3_HYDROXYISOBUT_DH"/>
    <property type="match status" value="1"/>
</dbReference>
<comment type="catalytic activity">
    <reaction evidence="6">
        <text>3-hydroxy-2-methylpropanoate + NAD(+) = 2-methyl-3-oxopropanoate + NADH + H(+)</text>
        <dbReference type="Rhea" id="RHEA:17681"/>
        <dbReference type="ChEBI" id="CHEBI:11805"/>
        <dbReference type="ChEBI" id="CHEBI:15378"/>
        <dbReference type="ChEBI" id="CHEBI:57540"/>
        <dbReference type="ChEBI" id="CHEBI:57700"/>
        <dbReference type="ChEBI" id="CHEBI:57945"/>
        <dbReference type="EC" id="1.1.1.31"/>
    </reaction>
</comment>
<dbReference type="GO" id="GO:0051287">
    <property type="term" value="F:NAD binding"/>
    <property type="evidence" value="ECO:0007669"/>
    <property type="project" value="InterPro"/>
</dbReference>
<dbReference type="GO" id="GO:0009083">
    <property type="term" value="P:branched-chain amino acid catabolic process"/>
    <property type="evidence" value="ECO:0007669"/>
    <property type="project" value="UniProtKB-KW"/>
</dbReference>
<dbReference type="InterPro" id="IPR015815">
    <property type="entry name" value="HIBADH-related"/>
</dbReference>
<dbReference type="Proteomes" id="UP001301140">
    <property type="component" value="Unassembled WGS sequence"/>
</dbReference>
<proteinExistence type="inferred from homology"/>
<dbReference type="InterPro" id="IPR013328">
    <property type="entry name" value="6PGD_dom2"/>
</dbReference>
<evidence type="ECO:0000256" key="6">
    <source>
        <dbReference type="RuleBase" id="RU910714"/>
    </source>
</evidence>
<keyword evidence="10" id="KW-1185">Reference proteome</keyword>
<dbReference type="PANTHER" id="PTHR22981:SF7">
    <property type="entry name" value="3-HYDROXYISOBUTYRATE DEHYDROGENASE, MITOCHONDRIAL"/>
    <property type="match status" value="1"/>
</dbReference>
<evidence type="ECO:0000313" key="9">
    <source>
        <dbReference type="EMBL" id="MDF1585721.1"/>
    </source>
</evidence>
<protein>
    <recommendedName>
        <fullName evidence="6">3-hydroxyisobutyrate dehydrogenase</fullName>
        <shortName evidence="6">HIBADH</shortName>
        <ecNumber evidence="6">1.1.1.31</ecNumber>
    </recommendedName>
</protein>
<accession>A0AAP3XQC6</accession>
<dbReference type="Gene3D" id="3.40.50.720">
    <property type="entry name" value="NAD(P)-binding Rossmann-like Domain"/>
    <property type="match status" value="1"/>
</dbReference>
<dbReference type="FunFam" id="1.10.1040.10:FF:000006">
    <property type="entry name" value="3-hydroxyisobutyrate dehydrogenase"/>
    <property type="match status" value="1"/>
</dbReference>
<evidence type="ECO:0000256" key="2">
    <source>
        <dbReference type="ARBA" id="ARBA00022456"/>
    </source>
</evidence>
<dbReference type="InterPro" id="IPR008927">
    <property type="entry name" value="6-PGluconate_DH-like_C_sf"/>
</dbReference>
<dbReference type="PIRSF" id="PIRSF000103">
    <property type="entry name" value="HIBADH"/>
    <property type="match status" value="1"/>
</dbReference>
<sequence length="308" mass="31557">MPALCSWKEASMARIGFIGLGNMGGPMARNLVRAGHAVAGFDLAEPARAALAEAGGTAAASLADAVGGADVVLTMLPEGAHVRAAYQGENGVLASAREGALLVDCSTIDVETARAVARAAGERGHAMLDAPVSGGVAGAEAGSLTFMVGGPAAAFEQARPVLERMGRAVIHAGDSGAGQAAKICNNMMLGIQMISVCEAMALAGRLGLDRQKLFEISSKASGQCWSLTSYCPVPGPVPSSPANRDYRPGFTAAMMRKDLRLAQEAAQAVGATTPLGAEAYQLYNLFAMQGKEALDFSAIIQMMEEATQ</sequence>
<evidence type="ECO:0000256" key="4">
    <source>
        <dbReference type="ARBA" id="ARBA00023027"/>
    </source>
</evidence>
<dbReference type="InterPro" id="IPR006115">
    <property type="entry name" value="6PGDH_NADP-bd"/>
</dbReference>
<keyword evidence="2 6" id="KW-0101">Branched-chain amino acid catabolism</keyword>
<reference evidence="9 10" key="1">
    <citation type="submission" date="2023-03" db="EMBL/GenBank/DDBJ databases">
        <title>YIM 152171 draft genome.</title>
        <authorList>
            <person name="Yang Z."/>
        </authorList>
    </citation>
    <scope>NUCLEOTIDE SEQUENCE [LARGE SCALE GENOMIC DNA]</scope>
    <source>
        <strain evidence="9 10">YIM 152171</strain>
    </source>
</reference>
<dbReference type="InterPro" id="IPR002204">
    <property type="entry name" value="3-OH-isobutyrate_DH-rel_CS"/>
</dbReference>
<evidence type="ECO:0000256" key="1">
    <source>
        <dbReference type="ARBA" id="ARBA00009080"/>
    </source>
</evidence>
<dbReference type="SUPFAM" id="SSF48179">
    <property type="entry name" value="6-phosphogluconate dehydrogenase C-terminal domain-like"/>
    <property type="match status" value="1"/>
</dbReference>
<dbReference type="EMBL" id="JARGEQ010000040">
    <property type="protein sequence ID" value="MDF1585721.1"/>
    <property type="molecule type" value="Genomic_DNA"/>
</dbReference>
<comment type="caution">
    <text evidence="9">The sequence shown here is derived from an EMBL/GenBank/DDBJ whole genome shotgun (WGS) entry which is preliminary data.</text>
</comment>
<dbReference type="NCBIfam" id="TIGR01692">
    <property type="entry name" value="HIBADH"/>
    <property type="match status" value="1"/>
</dbReference>
<dbReference type="EC" id="1.1.1.31" evidence="6"/>
<dbReference type="Gene3D" id="1.10.1040.10">
    <property type="entry name" value="N-(1-d-carboxylethyl)-l-norvaline Dehydrogenase, domain 2"/>
    <property type="match status" value="1"/>
</dbReference>
<keyword evidence="3 6" id="KW-0560">Oxidoreductase</keyword>
<dbReference type="GO" id="GO:0008442">
    <property type="term" value="F:3-hydroxyisobutyrate dehydrogenase activity"/>
    <property type="evidence" value="ECO:0007669"/>
    <property type="project" value="UniProtKB-EC"/>
</dbReference>
<evidence type="ECO:0000256" key="3">
    <source>
        <dbReference type="ARBA" id="ARBA00023002"/>
    </source>
</evidence>
<organism evidence="9 10">
    <name type="scientific">Marinimicrococcus flavescens</name>
    <dbReference type="NCBI Taxonomy" id="3031815"/>
    <lineage>
        <taxon>Bacteria</taxon>
        <taxon>Pseudomonadati</taxon>
        <taxon>Pseudomonadota</taxon>
        <taxon>Alphaproteobacteria</taxon>
        <taxon>Geminicoccales</taxon>
        <taxon>Geminicoccaceae</taxon>
        <taxon>Marinimicrococcus</taxon>
    </lineage>
</organism>
<dbReference type="AlphaFoldDB" id="A0AAP3XQC6"/>
<dbReference type="GO" id="GO:0050661">
    <property type="term" value="F:NADP binding"/>
    <property type="evidence" value="ECO:0007669"/>
    <property type="project" value="InterPro"/>
</dbReference>
<dbReference type="Pfam" id="PF14833">
    <property type="entry name" value="NAD_binding_11"/>
    <property type="match status" value="1"/>
</dbReference>
<comment type="similarity">
    <text evidence="1 6">Belongs to the HIBADH-related family.</text>
</comment>
<dbReference type="PANTHER" id="PTHR22981">
    <property type="entry name" value="3-HYDROXYISOBUTYRATE DEHYDROGENASE-RELATED"/>
    <property type="match status" value="1"/>
</dbReference>
<name>A0AAP3XQC6_9PROT</name>
<comment type="pathway">
    <text evidence="6">Amino-acid degradation; L-valine degradation.</text>
</comment>
<dbReference type="InterPro" id="IPR036291">
    <property type="entry name" value="NAD(P)-bd_dom_sf"/>
</dbReference>
<dbReference type="SUPFAM" id="SSF51735">
    <property type="entry name" value="NAD(P)-binding Rossmann-fold domains"/>
    <property type="match status" value="1"/>
</dbReference>
<feature type="domain" description="3-hydroxyisobutyrate dehydrogenase-like NAD-binding" evidence="8">
    <location>
        <begin position="176"/>
        <end position="302"/>
    </location>
</feature>
<evidence type="ECO:0000313" key="10">
    <source>
        <dbReference type="Proteomes" id="UP001301140"/>
    </source>
</evidence>
<evidence type="ECO:0000259" key="8">
    <source>
        <dbReference type="Pfam" id="PF14833"/>
    </source>
</evidence>
<feature type="active site" evidence="5">
    <location>
        <position position="182"/>
    </location>
</feature>
<dbReference type="Pfam" id="PF03446">
    <property type="entry name" value="NAD_binding_2"/>
    <property type="match status" value="1"/>
</dbReference>
<evidence type="ECO:0000256" key="5">
    <source>
        <dbReference type="PIRSR" id="PIRSR000103-1"/>
    </source>
</evidence>
<keyword evidence="4 6" id="KW-0520">NAD</keyword>
<evidence type="ECO:0000259" key="7">
    <source>
        <dbReference type="Pfam" id="PF03446"/>
    </source>
</evidence>
<feature type="domain" description="6-phosphogluconate dehydrogenase NADP-binding" evidence="7">
    <location>
        <begin position="14"/>
        <end position="173"/>
    </location>
</feature>
<dbReference type="InterPro" id="IPR029154">
    <property type="entry name" value="HIBADH-like_NADP-bd"/>
</dbReference>
<dbReference type="InterPro" id="IPR011548">
    <property type="entry name" value="HIBADH"/>
</dbReference>
<gene>
    <name evidence="9" type="primary">mmsB</name>
    <name evidence="9" type="ORF">PZ740_04890</name>
</gene>